<dbReference type="AlphaFoldDB" id="A0A6M1LUV3"/>
<accession>A0A6M1LUV3</accession>
<proteinExistence type="predicted"/>
<dbReference type="InterPro" id="IPR014729">
    <property type="entry name" value="Rossmann-like_a/b/a_fold"/>
</dbReference>
<evidence type="ECO:0000259" key="1">
    <source>
        <dbReference type="Pfam" id="PF01507"/>
    </source>
</evidence>
<dbReference type="InterPro" id="IPR050128">
    <property type="entry name" value="Sulfate_adenylyltrnsfr_sub2"/>
</dbReference>
<keyword evidence="3" id="KW-1185">Reference proteome</keyword>
<dbReference type="InterPro" id="IPR002500">
    <property type="entry name" value="PAPS_reduct_dom"/>
</dbReference>
<evidence type="ECO:0000313" key="2">
    <source>
        <dbReference type="EMBL" id="NGM23977.1"/>
    </source>
</evidence>
<dbReference type="PANTHER" id="PTHR43196:SF2">
    <property type="entry name" value="PHOSPHOADENOSINE PHOSPHOSULFATE REDUCTASE"/>
    <property type="match status" value="1"/>
</dbReference>
<dbReference type="PANTHER" id="PTHR43196">
    <property type="entry name" value="SULFATE ADENYLYLTRANSFERASE SUBUNIT 2"/>
    <property type="match status" value="1"/>
</dbReference>
<dbReference type="SUPFAM" id="SSF52402">
    <property type="entry name" value="Adenine nucleotide alpha hydrolases-like"/>
    <property type="match status" value="1"/>
</dbReference>
<comment type="caution">
    <text evidence="2">The sequence shown here is derived from an EMBL/GenBank/DDBJ whole genome shotgun (WGS) entry which is preliminary data.</text>
</comment>
<sequence>MSAADGAERPSRHILSLSGGKDSAALAIYMRDRVSEMEYIFHDSGKELPETYDYIARLEAILGQPVVRTSPTDTFDHWLVVYGMMLPSNHRRWCTKMLKLKPFENYVGDDLVINYVGLRADEKRTGYISTKPNITAVYPFREDGLVRADIMRILEDSGLGLPPYMEWGRSRSGCFFCFYQQKIEWVRLKEQHPDHFDQAKEYEERAVLHGEQFYWCRNERLADLERPERMQQIKENWEAAQARSRSKRKGLTLVETLGGMEAEDDPGLREGCLICSL</sequence>
<gene>
    <name evidence="2" type="ORF">G3576_28480</name>
</gene>
<protein>
    <submittedName>
        <fullName evidence="2">Phosphoadenosine phosphosulfate reductase family protein</fullName>
    </submittedName>
</protein>
<dbReference type="Proteomes" id="UP000475385">
    <property type="component" value="Unassembled WGS sequence"/>
</dbReference>
<name>A0A6M1LUV3_9PROT</name>
<reference evidence="2 3" key="2">
    <citation type="submission" date="2020-03" db="EMBL/GenBank/DDBJ databases">
        <title>Roseomonas stagni sp. nov., isolated from pond water in Japan.</title>
        <authorList>
            <person name="Furuhata K."/>
            <person name="Miyamoto H."/>
            <person name="Goto K."/>
        </authorList>
    </citation>
    <scope>NUCLEOTIDE SEQUENCE [LARGE SCALE GENOMIC DNA]</scope>
    <source>
        <strain evidence="2 3">PeD5</strain>
    </source>
</reference>
<dbReference type="GO" id="GO:0003824">
    <property type="term" value="F:catalytic activity"/>
    <property type="evidence" value="ECO:0007669"/>
    <property type="project" value="InterPro"/>
</dbReference>
<evidence type="ECO:0000313" key="3">
    <source>
        <dbReference type="Proteomes" id="UP000475385"/>
    </source>
</evidence>
<dbReference type="EMBL" id="JAAIKB010000022">
    <property type="protein sequence ID" value="NGM23977.1"/>
    <property type="molecule type" value="Genomic_DNA"/>
</dbReference>
<dbReference type="RefSeq" id="WP_164697891.1">
    <property type="nucleotide sequence ID" value="NZ_JAAIKB010000022.1"/>
</dbReference>
<dbReference type="Pfam" id="PF01507">
    <property type="entry name" value="PAPS_reduct"/>
    <property type="match status" value="1"/>
</dbReference>
<dbReference type="Gene3D" id="3.40.50.620">
    <property type="entry name" value="HUPs"/>
    <property type="match status" value="1"/>
</dbReference>
<reference evidence="2 3" key="1">
    <citation type="submission" date="2020-02" db="EMBL/GenBank/DDBJ databases">
        <authorList>
            <person name="Kim H.M."/>
            <person name="Jeon C.O."/>
        </authorList>
    </citation>
    <scope>NUCLEOTIDE SEQUENCE [LARGE SCALE GENOMIC DNA]</scope>
    <source>
        <strain evidence="2 3">PeD5</strain>
    </source>
</reference>
<feature type="domain" description="Phosphoadenosine phosphosulphate reductase" evidence="1">
    <location>
        <begin position="13"/>
        <end position="125"/>
    </location>
</feature>
<organism evidence="2 3">
    <name type="scientific">Falsiroseomonas algicola</name>
    <dbReference type="NCBI Taxonomy" id="2716930"/>
    <lineage>
        <taxon>Bacteria</taxon>
        <taxon>Pseudomonadati</taxon>
        <taxon>Pseudomonadota</taxon>
        <taxon>Alphaproteobacteria</taxon>
        <taxon>Acetobacterales</taxon>
        <taxon>Roseomonadaceae</taxon>
        <taxon>Falsiroseomonas</taxon>
    </lineage>
</organism>